<dbReference type="KEGG" id="mgk:FSB76_25870"/>
<dbReference type="KEGG" id="mgk:FSB76_28385"/>
<evidence type="ECO:0000313" key="3">
    <source>
        <dbReference type="EMBL" id="QEC79209.1"/>
    </source>
</evidence>
<dbReference type="Proteomes" id="UP000321362">
    <property type="component" value="Chromosome"/>
</dbReference>
<sequence length="171" mass="19774">MSRPVLKVENYAPDEIKAMFRDDERYTIGIRLYAVYQVSIGQPSRKLEELYNTSFKQITNWVHRFEKEGIDGLRDKPGRGRTARLNEVQRNRIADLLTKESPAGHGYNTATWTGPLLIEWIAKNYGLVYKKAQIYNIIKSLGFTYQKGRGLFPETDTQKQEAFKVALKKTP</sequence>
<evidence type="ECO:0000313" key="2">
    <source>
        <dbReference type="EMBL" id="QEC77192.1"/>
    </source>
</evidence>
<organism evidence="5 6">
    <name type="scientific">Mucilaginibacter ginsenosidivorax</name>
    <dbReference type="NCBI Taxonomy" id="862126"/>
    <lineage>
        <taxon>Bacteria</taxon>
        <taxon>Pseudomonadati</taxon>
        <taxon>Bacteroidota</taxon>
        <taxon>Sphingobacteriia</taxon>
        <taxon>Sphingobacteriales</taxon>
        <taxon>Sphingobacteriaceae</taxon>
        <taxon>Mucilaginibacter</taxon>
    </lineage>
</organism>
<reference evidence="5" key="2">
    <citation type="submission" date="2019-08" db="EMBL/GenBank/DDBJ databases">
        <authorList>
            <person name="Im W.-T."/>
        </authorList>
    </citation>
    <scope>NUCLEOTIDE SEQUENCE</scope>
    <source>
        <strain evidence="5">KHI28</strain>
    </source>
</reference>
<gene>
    <name evidence="1" type="ORF">FSB76_10040</name>
    <name evidence="2" type="ORF">FSB76_15020</name>
    <name evidence="3" type="ORF">FSB76_25870</name>
    <name evidence="4" type="ORF">FSB76_28385</name>
    <name evidence="5" type="ORF">FSB76_29645</name>
</gene>
<dbReference type="EMBL" id="CP042437">
    <property type="protein sequence ID" value="QEC77192.1"/>
    <property type="molecule type" value="Genomic_DNA"/>
</dbReference>
<proteinExistence type="predicted"/>
<dbReference type="EMBL" id="CP042437">
    <property type="protein sequence ID" value="QEC79681.1"/>
    <property type="molecule type" value="Genomic_DNA"/>
</dbReference>
<keyword evidence="6" id="KW-1185">Reference proteome</keyword>
<dbReference type="KEGG" id="mgk:FSB76_10040"/>
<dbReference type="OrthoDB" id="1440079at2"/>
<protein>
    <submittedName>
        <fullName evidence="5">Helix-turn-helix domain-containing protein</fullName>
    </submittedName>
</protein>
<dbReference type="Pfam" id="PF13565">
    <property type="entry name" value="HTH_32"/>
    <property type="match status" value="1"/>
</dbReference>
<dbReference type="AlphaFoldDB" id="A0A5B8W8A4"/>
<dbReference type="SUPFAM" id="SSF46689">
    <property type="entry name" value="Homeodomain-like"/>
    <property type="match status" value="1"/>
</dbReference>
<dbReference type="EMBL" id="CP042437">
    <property type="protein sequence ID" value="QEC76268.1"/>
    <property type="molecule type" value="Genomic_DNA"/>
</dbReference>
<evidence type="ECO:0000313" key="6">
    <source>
        <dbReference type="Proteomes" id="UP000321362"/>
    </source>
</evidence>
<dbReference type="InterPro" id="IPR009057">
    <property type="entry name" value="Homeodomain-like_sf"/>
</dbReference>
<accession>A0A5B8W8A4</accession>
<dbReference type="EMBL" id="CP042437">
    <property type="protein sequence ID" value="QEC79209.1"/>
    <property type="molecule type" value="Genomic_DNA"/>
</dbReference>
<dbReference type="EMBL" id="CP042437">
    <property type="protein sequence ID" value="QEC79921.1"/>
    <property type="molecule type" value="Genomic_DNA"/>
</dbReference>
<evidence type="ECO:0000313" key="4">
    <source>
        <dbReference type="EMBL" id="QEC79681.1"/>
    </source>
</evidence>
<dbReference type="KEGG" id="mgk:FSB76_15020"/>
<dbReference type="KEGG" id="mgk:FSB76_29645"/>
<name>A0A5B8W8A4_9SPHI</name>
<evidence type="ECO:0000313" key="1">
    <source>
        <dbReference type="EMBL" id="QEC76268.1"/>
    </source>
</evidence>
<dbReference type="RefSeq" id="WP_147053445.1">
    <property type="nucleotide sequence ID" value="NZ_CP042437.1"/>
</dbReference>
<reference evidence="5 6" key="1">
    <citation type="journal article" date="2013" name="J. Microbiol.">
        <title>Mucilaginibacter ginsenosidivorax sp. nov., with ginsenoside converting activity isolated from sediment.</title>
        <authorList>
            <person name="Kim J.K."/>
            <person name="Choi T.E."/>
            <person name="Liu Q.M."/>
            <person name="Park H.Y."/>
            <person name="Yi T.H."/>
            <person name="Yoon M.H."/>
            <person name="Kim S.C."/>
            <person name="Im W.T."/>
        </authorList>
    </citation>
    <scope>NUCLEOTIDE SEQUENCE [LARGE SCALE GENOMIC DNA]</scope>
    <source>
        <strain evidence="5 6">KHI28</strain>
    </source>
</reference>
<evidence type="ECO:0000313" key="5">
    <source>
        <dbReference type="EMBL" id="QEC79921.1"/>
    </source>
</evidence>